<dbReference type="PANTHER" id="PTHR30055">
    <property type="entry name" value="HTH-TYPE TRANSCRIPTIONAL REGULATOR RUTR"/>
    <property type="match status" value="1"/>
</dbReference>
<dbReference type="RefSeq" id="WP_190905199.1">
    <property type="nucleotide sequence ID" value="NZ_JACJTQ010000002.1"/>
</dbReference>
<dbReference type="Proteomes" id="UP000660381">
    <property type="component" value="Unassembled WGS sequence"/>
</dbReference>
<dbReference type="EMBL" id="JACJTQ010000002">
    <property type="protein sequence ID" value="MBD2690630.1"/>
    <property type="molecule type" value="Genomic_DNA"/>
</dbReference>
<evidence type="ECO:0000256" key="2">
    <source>
        <dbReference type="ARBA" id="ARBA00023125"/>
    </source>
</evidence>
<dbReference type="SUPFAM" id="SSF46689">
    <property type="entry name" value="Homeodomain-like"/>
    <property type="match status" value="1"/>
</dbReference>
<gene>
    <name evidence="6" type="ORF">H6G68_02480</name>
</gene>
<name>A0ABR8IYH5_9NOST</name>
<keyword evidence="7" id="KW-1185">Reference proteome</keyword>
<dbReference type="InterPro" id="IPR009057">
    <property type="entry name" value="Homeodomain-like_sf"/>
</dbReference>
<accession>A0ABR8IYH5</accession>
<evidence type="ECO:0000259" key="5">
    <source>
        <dbReference type="PROSITE" id="PS50977"/>
    </source>
</evidence>
<evidence type="ECO:0000313" key="6">
    <source>
        <dbReference type="EMBL" id="MBD2690630.1"/>
    </source>
</evidence>
<feature type="DNA-binding region" description="H-T-H motif" evidence="4">
    <location>
        <begin position="36"/>
        <end position="55"/>
    </location>
</feature>
<evidence type="ECO:0000256" key="4">
    <source>
        <dbReference type="PROSITE-ProRule" id="PRU00335"/>
    </source>
</evidence>
<dbReference type="InterPro" id="IPR036271">
    <property type="entry name" value="Tet_transcr_reg_TetR-rel_C_sf"/>
</dbReference>
<keyword evidence="3" id="KW-0804">Transcription</keyword>
<evidence type="ECO:0000256" key="3">
    <source>
        <dbReference type="ARBA" id="ARBA00023163"/>
    </source>
</evidence>
<dbReference type="PANTHER" id="PTHR30055:SF234">
    <property type="entry name" value="HTH-TYPE TRANSCRIPTIONAL REGULATOR BETI"/>
    <property type="match status" value="1"/>
</dbReference>
<comment type="caution">
    <text evidence="6">The sequence shown here is derived from an EMBL/GenBank/DDBJ whole genome shotgun (WGS) entry which is preliminary data.</text>
</comment>
<reference evidence="6 7" key="1">
    <citation type="journal article" date="2020" name="ISME J.">
        <title>Comparative genomics reveals insights into cyanobacterial evolution and habitat adaptation.</title>
        <authorList>
            <person name="Chen M.Y."/>
            <person name="Teng W.K."/>
            <person name="Zhao L."/>
            <person name="Hu C.X."/>
            <person name="Zhou Y.K."/>
            <person name="Han B.P."/>
            <person name="Song L.R."/>
            <person name="Shu W.S."/>
        </authorList>
    </citation>
    <scope>NUCLEOTIDE SEQUENCE [LARGE SCALE GENOMIC DNA]</scope>
    <source>
        <strain evidence="6 7">FACHB-362</strain>
    </source>
</reference>
<feature type="domain" description="HTH tetR-type" evidence="5">
    <location>
        <begin position="13"/>
        <end position="73"/>
    </location>
</feature>
<keyword evidence="1" id="KW-0805">Transcription regulation</keyword>
<evidence type="ECO:0000313" key="7">
    <source>
        <dbReference type="Proteomes" id="UP000660381"/>
    </source>
</evidence>
<dbReference type="PRINTS" id="PR00455">
    <property type="entry name" value="HTHTETR"/>
</dbReference>
<dbReference type="PROSITE" id="PS50977">
    <property type="entry name" value="HTH_TETR_2"/>
    <property type="match status" value="1"/>
</dbReference>
<sequence length="213" mass="24035">MPEDRHSLKEVSSSGRNRVLDEAQRLFRTKGYNAVTMRDIAFEVGIRQASLYYHFPSKEKLFVAVTERMFAGHRIGLQQAIEKNNTDLRSQLHAVGGWFLSQPPIHFLSMLHTDMPMLDEENTTRLSVCATESIFEPICQIFIQAQERGEIRQVRSQLLAGFFLSVLESIPVVSNSPGAAPKEVVVNEMISVLLDGLQPIVQSQSTLQTSFDR</sequence>
<dbReference type="InterPro" id="IPR001647">
    <property type="entry name" value="HTH_TetR"/>
</dbReference>
<dbReference type="InterPro" id="IPR050109">
    <property type="entry name" value="HTH-type_TetR-like_transc_reg"/>
</dbReference>
<keyword evidence="2 4" id="KW-0238">DNA-binding</keyword>
<dbReference type="Gene3D" id="1.10.357.10">
    <property type="entry name" value="Tetracycline Repressor, domain 2"/>
    <property type="match status" value="1"/>
</dbReference>
<proteinExistence type="predicted"/>
<evidence type="ECO:0000256" key="1">
    <source>
        <dbReference type="ARBA" id="ARBA00023015"/>
    </source>
</evidence>
<dbReference type="Pfam" id="PF00440">
    <property type="entry name" value="TetR_N"/>
    <property type="match status" value="1"/>
</dbReference>
<dbReference type="SUPFAM" id="SSF48498">
    <property type="entry name" value="Tetracyclin repressor-like, C-terminal domain"/>
    <property type="match status" value="1"/>
</dbReference>
<organism evidence="6 7">
    <name type="scientific">Anabaena catenula FACHB-362</name>
    <dbReference type="NCBI Taxonomy" id="2692877"/>
    <lineage>
        <taxon>Bacteria</taxon>
        <taxon>Bacillati</taxon>
        <taxon>Cyanobacteriota</taxon>
        <taxon>Cyanophyceae</taxon>
        <taxon>Nostocales</taxon>
        <taxon>Nostocaceae</taxon>
        <taxon>Anabaena</taxon>
    </lineage>
</organism>
<protein>
    <submittedName>
        <fullName evidence="6">TetR/AcrR family transcriptional regulator</fullName>
    </submittedName>
</protein>